<dbReference type="Proteomes" id="UP000650466">
    <property type="component" value="Unassembled WGS sequence"/>
</dbReference>
<proteinExistence type="inferred from homology"/>
<dbReference type="InterPro" id="IPR013538">
    <property type="entry name" value="ASHA1/2-like_C"/>
</dbReference>
<dbReference type="EMBL" id="JACVVD010000017">
    <property type="protein sequence ID" value="MBD0384225.1"/>
    <property type="molecule type" value="Genomic_DNA"/>
</dbReference>
<feature type="domain" description="Activator of Hsp90 ATPase homologue 1/2-like C-terminal" evidence="2">
    <location>
        <begin position="66"/>
        <end position="173"/>
    </location>
</feature>
<evidence type="ECO:0000313" key="3">
    <source>
        <dbReference type="EMBL" id="MBD0384225.1"/>
    </source>
</evidence>
<dbReference type="InterPro" id="IPR023393">
    <property type="entry name" value="START-like_dom_sf"/>
</dbReference>
<protein>
    <submittedName>
        <fullName evidence="3">SRPBCC domain-containing protein</fullName>
    </submittedName>
</protein>
<evidence type="ECO:0000259" key="2">
    <source>
        <dbReference type="Pfam" id="PF08327"/>
    </source>
</evidence>
<evidence type="ECO:0000313" key="4">
    <source>
        <dbReference type="Proteomes" id="UP000650466"/>
    </source>
</evidence>
<dbReference type="SUPFAM" id="SSF55961">
    <property type="entry name" value="Bet v1-like"/>
    <property type="match status" value="1"/>
</dbReference>
<reference evidence="3" key="1">
    <citation type="submission" date="2020-09" db="EMBL/GenBank/DDBJ databases">
        <title>Draft Genome Sequence of Paenibacillus sp. WST5.</title>
        <authorList>
            <person name="Bao Z."/>
        </authorList>
    </citation>
    <scope>NUCLEOTIDE SEQUENCE</scope>
    <source>
        <strain evidence="3">WST5</strain>
    </source>
</reference>
<comment type="similarity">
    <text evidence="1">Belongs to the AHA1 family.</text>
</comment>
<accession>A0A926KUE9</accession>
<dbReference type="Gene3D" id="3.30.530.20">
    <property type="match status" value="1"/>
</dbReference>
<dbReference type="AlphaFoldDB" id="A0A926KUE9"/>
<dbReference type="Pfam" id="PF08327">
    <property type="entry name" value="AHSA1"/>
    <property type="match status" value="1"/>
</dbReference>
<keyword evidence="4" id="KW-1185">Reference proteome</keyword>
<organism evidence="3 4">
    <name type="scientific">Paenibacillus sedimenti</name>
    <dbReference type="NCBI Taxonomy" id="2770274"/>
    <lineage>
        <taxon>Bacteria</taxon>
        <taxon>Bacillati</taxon>
        <taxon>Bacillota</taxon>
        <taxon>Bacilli</taxon>
        <taxon>Bacillales</taxon>
        <taxon>Paenibacillaceae</taxon>
        <taxon>Paenibacillus</taxon>
    </lineage>
</organism>
<name>A0A926KUE9_9BACL</name>
<gene>
    <name evidence="3" type="ORF">ICC18_29685</name>
</gene>
<comment type="caution">
    <text evidence="3">The sequence shown here is derived from an EMBL/GenBank/DDBJ whole genome shotgun (WGS) entry which is preliminary data.</text>
</comment>
<evidence type="ECO:0000256" key="1">
    <source>
        <dbReference type="ARBA" id="ARBA00006817"/>
    </source>
</evidence>
<sequence length="181" mass="20830">MILEQEAAKTWSHDEIVTYLNEAYDTPPEWSELIARAYGQKLGRKPVGLTASSGFQIGVRRTLPLSKEQLWAYLTSTAGIQLWIGDMPFLELKVGHKFITKDGTSGELRVVKPLEQLRMTWQRKDWERASTLQIRLLSAHPDKTTISIHQEKLEDLFVREQMKLHWEEAAAQILEQSKGDE</sequence>